<comment type="caution">
    <text evidence="2">The sequence shown here is derived from an EMBL/GenBank/DDBJ whole genome shotgun (WGS) entry which is preliminary data.</text>
</comment>
<gene>
    <name evidence="2" type="ORF">FPANT_3489</name>
</gene>
<feature type="region of interest" description="Disordered" evidence="1">
    <location>
        <begin position="85"/>
        <end position="105"/>
    </location>
</feature>
<dbReference type="AlphaFoldDB" id="A0A8H5UW08"/>
<name>A0A8H5UW08_9HYPO</name>
<protein>
    <submittedName>
        <fullName evidence="2">Uncharacterized protein</fullName>
    </submittedName>
</protein>
<evidence type="ECO:0000313" key="2">
    <source>
        <dbReference type="EMBL" id="KAF5599374.1"/>
    </source>
</evidence>
<evidence type="ECO:0000256" key="1">
    <source>
        <dbReference type="SAM" id="MobiDB-lite"/>
    </source>
</evidence>
<proteinExistence type="predicted"/>
<dbReference type="Proteomes" id="UP000544095">
    <property type="component" value="Unassembled WGS sequence"/>
</dbReference>
<dbReference type="EMBL" id="JAAOAR010000157">
    <property type="protein sequence ID" value="KAF5599374.1"/>
    <property type="molecule type" value="Genomic_DNA"/>
</dbReference>
<organism evidence="2 3">
    <name type="scientific">Fusarium pseudoanthophilum</name>
    <dbReference type="NCBI Taxonomy" id="48495"/>
    <lineage>
        <taxon>Eukaryota</taxon>
        <taxon>Fungi</taxon>
        <taxon>Dikarya</taxon>
        <taxon>Ascomycota</taxon>
        <taxon>Pezizomycotina</taxon>
        <taxon>Sordariomycetes</taxon>
        <taxon>Hypocreomycetidae</taxon>
        <taxon>Hypocreales</taxon>
        <taxon>Nectriaceae</taxon>
        <taxon>Fusarium</taxon>
        <taxon>Fusarium fujikuroi species complex</taxon>
    </lineage>
</organism>
<reference evidence="2 3" key="1">
    <citation type="submission" date="2020-05" db="EMBL/GenBank/DDBJ databases">
        <title>Identification and distribution of gene clusters putatively required for synthesis of sphingolipid metabolism inhibitors in phylogenetically diverse species of the filamentous fungus Fusarium.</title>
        <authorList>
            <person name="Kim H.-S."/>
            <person name="Busman M."/>
            <person name="Brown D.W."/>
            <person name="Divon H."/>
            <person name="Uhlig S."/>
            <person name="Proctor R.H."/>
        </authorList>
    </citation>
    <scope>NUCLEOTIDE SEQUENCE [LARGE SCALE GENOMIC DNA]</scope>
    <source>
        <strain evidence="2 3">NRRL 25211</strain>
    </source>
</reference>
<evidence type="ECO:0000313" key="3">
    <source>
        <dbReference type="Proteomes" id="UP000544095"/>
    </source>
</evidence>
<accession>A0A8H5UW08</accession>
<sequence length="126" mass="13866">MPSIEYASGGYLATPNGRSSQIAANLQVEPLYAQSGEDLPGDHTCKLKCLGQDTTTIKTSEDETYGPSYTYPTPEEAFKPYLGYPNTEGNQVAKTKKTTEKSTASDFKEEDWLRARLAPSHVPSWL</sequence>
<keyword evidence="3" id="KW-1185">Reference proteome</keyword>